<evidence type="ECO:0000256" key="7">
    <source>
        <dbReference type="ARBA" id="ARBA00023053"/>
    </source>
</evidence>
<feature type="transmembrane region" description="Helical" evidence="13">
    <location>
        <begin position="354"/>
        <end position="375"/>
    </location>
</feature>
<name>A0A5J4Z3W0_PORPP</name>
<keyword evidence="9 13" id="KW-0472">Membrane</keyword>
<evidence type="ECO:0000256" key="5">
    <source>
        <dbReference type="ARBA" id="ARBA00022989"/>
    </source>
</evidence>
<dbReference type="Gene3D" id="6.10.140.1330">
    <property type="match status" value="1"/>
</dbReference>
<feature type="transmembrane region" description="Helical" evidence="13">
    <location>
        <begin position="103"/>
        <end position="123"/>
    </location>
</feature>
<dbReference type="PANTHER" id="PTHR10110">
    <property type="entry name" value="SODIUM/HYDROGEN EXCHANGER"/>
    <property type="match status" value="1"/>
</dbReference>
<dbReference type="EMBL" id="VRMN01000001">
    <property type="protein sequence ID" value="KAA8497908.1"/>
    <property type="molecule type" value="Genomic_DNA"/>
</dbReference>
<evidence type="ECO:0000259" key="14">
    <source>
        <dbReference type="Pfam" id="PF00999"/>
    </source>
</evidence>
<dbReference type="GO" id="GO:0098719">
    <property type="term" value="P:sodium ion import across plasma membrane"/>
    <property type="evidence" value="ECO:0007669"/>
    <property type="project" value="TreeGrafter"/>
</dbReference>
<proteinExistence type="inferred from homology"/>
<gene>
    <name evidence="15" type="ORF">FVE85_5493</name>
</gene>
<dbReference type="Proteomes" id="UP000324585">
    <property type="component" value="Unassembled WGS sequence"/>
</dbReference>
<keyword evidence="16" id="KW-1185">Reference proteome</keyword>
<evidence type="ECO:0000313" key="15">
    <source>
        <dbReference type="EMBL" id="KAA8497908.1"/>
    </source>
</evidence>
<feature type="transmembrane region" description="Helical" evidence="13">
    <location>
        <begin position="313"/>
        <end position="334"/>
    </location>
</feature>
<dbReference type="GO" id="GO:0000139">
    <property type="term" value="C:Golgi membrane"/>
    <property type="evidence" value="ECO:0007669"/>
    <property type="project" value="UniProtKB-SubCell"/>
</dbReference>
<evidence type="ECO:0000256" key="4">
    <source>
        <dbReference type="ARBA" id="ARBA00022692"/>
    </source>
</evidence>
<feature type="transmembrane region" description="Helical" evidence="13">
    <location>
        <begin position="154"/>
        <end position="176"/>
    </location>
</feature>
<protein>
    <recommendedName>
        <fullName evidence="11">Sodium/hydrogen exchanger</fullName>
    </recommendedName>
</protein>
<dbReference type="AlphaFoldDB" id="A0A5J4Z3W0"/>
<evidence type="ECO:0000313" key="16">
    <source>
        <dbReference type="Proteomes" id="UP000324585"/>
    </source>
</evidence>
<keyword evidence="2 11" id="KW-0813">Transport</keyword>
<dbReference type="NCBIfam" id="TIGR00840">
    <property type="entry name" value="b_cpa1"/>
    <property type="match status" value="1"/>
</dbReference>
<evidence type="ECO:0000256" key="2">
    <source>
        <dbReference type="ARBA" id="ARBA00022448"/>
    </source>
</evidence>
<dbReference type="GO" id="GO:0005886">
    <property type="term" value="C:plasma membrane"/>
    <property type="evidence" value="ECO:0007669"/>
    <property type="project" value="TreeGrafter"/>
</dbReference>
<feature type="transmembrane region" description="Helical" evidence="13">
    <location>
        <begin position="407"/>
        <end position="428"/>
    </location>
</feature>
<evidence type="ECO:0000256" key="13">
    <source>
        <dbReference type="SAM" id="Phobius"/>
    </source>
</evidence>
<dbReference type="GO" id="GO:0051453">
    <property type="term" value="P:regulation of intracellular pH"/>
    <property type="evidence" value="ECO:0007669"/>
    <property type="project" value="TreeGrafter"/>
</dbReference>
<dbReference type="PANTHER" id="PTHR10110:SF191">
    <property type="entry name" value="SODIUM_HYDROGEN EXCHANGER 8"/>
    <property type="match status" value="1"/>
</dbReference>
<feature type="transmembrane region" description="Helical" evidence="13">
    <location>
        <begin position="248"/>
        <end position="267"/>
    </location>
</feature>
<accession>A0A5J4Z3W0</accession>
<evidence type="ECO:0000256" key="1">
    <source>
        <dbReference type="ARBA" id="ARBA00004653"/>
    </source>
</evidence>
<feature type="region of interest" description="Disordered" evidence="12">
    <location>
        <begin position="41"/>
        <end position="93"/>
    </location>
</feature>
<feature type="transmembrane region" description="Helical" evidence="13">
    <location>
        <begin position="508"/>
        <end position="530"/>
    </location>
</feature>
<feature type="transmembrane region" description="Helical" evidence="13">
    <location>
        <begin position="536"/>
        <end position="560"/>
    </location>
</feature>
<feature type="transmembrane region" description="Helical" evidence="13">
    <location>
        <begin position="188"/>
        <end position="214"/>
    </location>
</feature>
<organism evidence="15 16">
    <name type="scientific">Porphyridium purpureum</name>
    <name type="common">Red alga</name>
    <name type="synonym">Porphyridium cruentum</name>
    <dbReference type="NCBI Taxonomy" id="35688"/>
    <lineage>
        <taxon>Eukaryota</taxon>
        <taxon>Rhodophyta</taxon>
        <taxon>Bangiophyceae</taxon>
        <taxon>Porphyridiales</taxon>
        <taxon>Porphyridiaceae</taxon>
        <taxon>Porphyridium</taxon>
    </lineage>
</organism>
<feature type="transmembrane region" description="Helical" evidence="13">
    <location>
        <begin position="220"/>
        <end position="236"/>
    </location>
</feature>
<dbReference type="InterPro" id="IPR006153">
    <property type="entry name" value="Cation/H_exchanger_TM"/>
</dbReference>
<keyword evidence="4 11" id="KW-0812">Transmembrane</keyword>
<keyword evidence="6" id="KW-0333">Golgi apparatus</keyword>
<feature type="transmembrane region" description="Helical" evidence="13">
    <location>
        <begin position="471"/>
        <end position="496"/>
    </location>
</feature>
<reference evidence="16" key="1">
    <citation type="journal article" date="2019" name="Nat. Commun.">
        <title>Expansion of phycobilisome linker gene families in mesophilic red algae.</title>
        <authorList>
            <person name="Lee J."/>
            <person name="Kim D."/>
            <person name="Bhattacharya D."/>
            <person name="Yoon H.S."/>
        </authorList>
    </citation>
    <scope>NUCLEOTIDE SEQUENCE [LARGE SCALE GENOMIC DNA]</scope>
    <source>
        <strain evidence="16">CCMP 1328</strain>
    </source>
</reference>
<evidence type="ECO:0000256" key="6">
    <source>
        <dbReference type="ARBA" id="ARBA00023034"/>
    </source>
</evidence>
<keyword evidence="10 11" id="KW-0739">Sodium transport</keyword>
<feature type="transmembrane region" description="Helical" evidence="13">
    <location>
        <begin position="440"/>
        <end position="459"/>
    </location>
</feature>
<dbReference type="OMA" id="IINLMSH"/>
<keyword evidence="7" id="KW-0915">Sodium</keyword>
<dbReference type="GO" id="GO:0015386">
    <property type="term" value="F:potassium:proton antiporter activity"/>
    <property type="evidence" value="ECO:0007669"/>
    <property type="project" value="TreeGrafter"/>
</dbReference>
<dbReference type="OrthoDB" id="196264at2759"/>
<evidence type="ECO:0000256" key="11">
    <source>
        <dbReference type="RuleBase" id="RU003722"/>
    </source>
</evidence>
<comment type="similarity">
    <text evidence="11">Belongs to the monovalent cation:proton antiporter 1 (CPA1) transporter (TC 2.A.36) family.</text>
</comment>
<dbReference type="GO" id="GO:0015385">
    <property type="term" value="F:sodium:proton antiporter activity"/>
    <property type="evidence" value="ECO:0007669"/>
    <property type="project" value="InterPro"/>
</dbReference>
<comment type="subcellular location">
    <subcellularLocation>
        <location evidence="1">Golgi apparatus membrane</location>
        <topology evidence="1">Multi-pass membrane protein</topology>
    </subcellularLocation>
</comment>
<keyword evidence="5 13" id="KW-1133">Transmembrane helix</keyword>
<dbReference type="PRINTS" id="PR01084">
    <property type="entry name" value="NAHEXCHNGR"/>
</dbReference>
<evidence type="ECO:0000256" key="3">
    <source>
        <dbReference type="ARBA" id="ARBA00022449"/>
    </source>
</evidence>
<dbReference type="InterPro" id="IPR004709">
    <property type="entry name" value="NaH_exchanger"/>
</dbReference>
<sequence length="679" mass="73170">MSTVVLAKLGYVQCVGVDCGFESMLSSGVLQGRSCRAFRKRPADRSRARMASSGGGGTPVPPNAGPESATRAAHSSVRGERREATQPEDGSPMGLRANVWSPASIVSVLLLLAVIGVSVSAILNSQKGAVACPECNCGSLDGAPHARETVDETALGLGLSVLCITVVACILTSYYLQEKQISAMPDCIAYVLIGVFVGSTIRIAGASNAAGYALPGKEQLFLFILPPIIFEAGYSLNKQDFFSEWVSILAFAVIGTLVSALFYGFGMYLLGTVEVSYPFSLWDALKFGALISAVDPVATIAVFSALRVNKTLHFLVFGESVLNDAVAIVLYQTFSDLGSAGEHTTFYKPILNFFFMFVGSFVVGVVTACVTALLLKYTRLSATPTLELSLYVLMAYLPYFICEGLGMSGIMGILASGVTLAHYAFYNLSRISQISSQQAFRFMSFIAETFLFVYLGIALTSFRHLWDIKTLLFGILLTLVSRAVNIYPLALVLNRYRSQQISAKNQFIMWFSGLRGAIAFALSLNFTSILEETQRVVVATTLGIVLFTVIVLGGGIMPLLRLLRVEGAADSNMYREVSHGPKVLSMDAVKNSPLDSGTNASLAEFAAASPDVDQVDEQADADQMSFFAKLDRLWLAPALTVPYDRGDRTTESFQRLVMQSDYLSVSPHEMGEILSGGTH</sequence>
<evidence type="ECO:0000256" key="8">
    <source>
        <dbReference type="ARBA" id="ARBA00023065"/>
    </source>
</evidence>
<keyword evidence="3 11" id="KW-0050">Antiport</keyword>
<dbReference type="Pfam" id="PF00999">
    <property type="entry name" value="Na_H_Exchanger"/>
    <property type="match status" value="1"/>
</dbReference>
<keyword evidence="8 11" id="KW-0406">Ion transport</keyword>
<evidence type="ECO:0000256" key="10">
    <source>
        <dbReference type="ARBA" id="ARBA00023201"/>
    </source>
</evidence>
<dbReference type="InterPro" id="IPR018422">
    <property type="entry name" value="Cation/H_exchanger_CPA1"/>
</dbReference>
<comment type="caution">
    <text evidence="15">The sequence shown here is derived from an EMBL/GenBank/DDBJ whole genome shotgun (WGS) entry which is preliminary data.</text>
</comment>
<feature type="transmembrane region" description="Helical" evidence="13">
    <location>
        <begin position="287"/>
        <end position="306"/>
    </location>
</feature>
<evidence type="ECO:0000256" key="12">
    <source>
        <dbReference type="SAM" id="MobiDB-lite"/>
    </source>
</evidence>
<feature type="domain" description="Cation/H+ exchanger transmembrane" evidence="14">
    <location>
        <begin position="171"/>
        <end position="561"/>
    </location>
</feature>
<evidence type="ECO:0000256" key="9">
    <source>
        <dbReference type="ARBA" id="ARBA00023136"/>
    </source>
</evidence>